<dbReference type="GeneID" id="76152027"/>
<dbReference type="AlphaFoldDB" id="A0AAD5BCX7"/>
<name>A0AAD5BCX7_9ASCO</name>
<dbReference type="RefSeq" id="XP_051607544.1">
    <property type="nucleotide sequence ID" value="XM_051753441.1"/>
</dbReference>
<dbReference type="EMBL" id="JAIHNG010000139">
    <property type="protein sequence ID" value="KAI5953760.1"/>
    <property type="molecule type" value="Genomic_DNA"/>
</dbReference>
<organism evidence="1 2">
    <name type="scientific">Candida theae</name>
    <dbReference type="NCBI Taxonomy" id="1198502"/>
    <lineage>
        <taxon>Eukaryota</taxon>
        <taxon>Fungi</taxon>
        <taxon>Dikarya</taxon>
        <taxon>Ascomycota</taxon>
        <taxon>Saccharomycotina</taxon>
        <taxon>Pichiomycetes</taxon>
        <taxon>Debaryomycetaceae</taxon>
        <taxon>Candida/Lodderomyces clade</taxon>
        <taxon>Candida</taxon>
    </lineage>
</organism>
<keyword evidence="2" id="KW-1185">Reference proteome</keyword>
<evidence type="ECO:0000313" key="1">
    <source>
        <dbReference type="EMBL" id="KAI5953760.1"/>
    </source>
</evidence>
<comment type="caution">
    <text evidence="1">The sequence shown here is derived from an EMBL/GenBank/DDBJ whole genome shotgun (WGS) entry which is preliminary data.</text>
</comment>
<reference evidence="1 2" key="1">
    <citation type="journal article" date="2022" name="DNA Res.">
        <title>Genome analysis of five recently described species of the CUG-Ser clade uncovers Candida theae as a new hybrid lineage with pathogenic potential in the Candida parapsilosis species complex.</title>
        <authorList>
            <person name="Mixao V."/>
            <person name="Del Olmo V."/>
            <person name="Hegedusova E."/>
            <person name="Saus E."/>
            <person name="Pryszcz L."/>
            <person name="Cillingova A."/>
            <person name="Nosek J."/>
            <person name="Gabaldon T."/>
        </authorList>
    </citation>
    <scope>NUCLEOTIDE SEQUENCE [LARGE SCALE GENOMIC DNA]</scope>
    <source>
        <strain evidence="1 2">CBS 12239</strain>
    </source>
</reference>
<evidence type="ECO:0000313" key="2">
    <source>
        <dbReference type="Proteomes" id="UP001204833"/>
    </source>
</evidence>
<accession>A0AAD5BCX7</accession>
<sequence length="341" mass="40489">MQLLDLPIELLLKAIQLKEHLLTFPEDVVLFCLNLLSQIDQFELLVEVAYGDRAYKIANRLAPVNQNCLRIYELFGYWKTVRAMWSGDEYRHQYIFMPYYSFDGQSVLHICPPPSSEFILESRSSNIFHVLHVLNETDNWIWKYKCFYIHSIEVRMTIGEFLKLKEYGPHVTARAHPTVLKLYITDANKSVGHTESSDSMKRFFLQIVGMFFLDRVRFLSLQYNGTTTQLTPLRWIIERAPLLVNLNLNFEKLDITSVLEMMECQVGECYIQVRTDRSFYNTIKDKHKQPLWDIHIFENFVILNCVKTLDEIVPFSVKYPETSSRRPKSVSRFRRWLDRYR</sequence>
<proteinExistence type="predicted"/>
<gene>
    <name evidence="1" type="ORF">KGF57_003969</name>
</gene>
<dbReference type="Proteomes" id="UP001204833">
    <property type="component" value="Unassembled WGS sequence"/>
</dbReference>
<protein>
    <submittedName>
        <fullName evidence="1">Uncharacterized protein</fullName>
    </submittedName>
</protein>